<proteinExistence type="predicted"/>
<protein>
    <submittedName>
        <fullName evidence="1">Uncharacterized protein</fullName>
    </submittedName>
</protein>
<organism evidence="1 2">
    <name type="scientific">Methylobacterium gossipiicola</name>
    <dbReference type="NCBI Taxonomy" id="582675"/>
    <lineage>
        <taxon>Bacteria</taxon>
        <taxon>Pseudomonadati</taxon>
        <taxon>Pseudomonadota</taxon>
        <taxon>Alphaproteobacteria</taxon>
        <taxon>Hyphomicrobiales</taxon>
        <taxon>Methylobacteriaceae</taxon>
        <taxon>Methylobacterium</taxon>
    </lineage>
</organism>
<accession>A0A1I2TL99</accession>
<evidence type="ECO:0000313" key="2">
    <source>
        <dbReference type="Proteomes" id="UP000199229"/>
    </source>
</evidence>
<reference evidence="2" key="1">
    <citation type="submission" date="2016-10" db="EMBL/GenBank/DDBJ databases">
        <authorList>
            <person name="Varghese N."/>
            <person name="Submissions S."/>
        </authorList>
    </citation>
    <scope>NUCLEOTIDE SEQUENCE [LARGE SCALE GENOMIC DNA]</scope>
    <source>
        <strain evidence="2">Gh-105</strain>
    </source>
</reference>
<keyword evidence="2" id="KW-1185">Reference proteome</keyword>
<dbReference type="Proteomes" id="UP000199229">
    <property type="component" value="Unassembled WGS sequence"/>
</dbReference>
<dbReference type="EMBL" id="FOPM01000007">
    <property type="protein sequence ID" value="SFG65593.1"/>
    <property type="molecule type" value="Genomic_DNA"/>
</dbReference>
<evidence type="ECO:0000313" key="1">
    <source>
        <dbReference type="EMBL" id="SFG65593.1"/>
    </source>
</evidence>
<gene>
    <name evidence="1" type="ORF">SAMN05192565_107187</name>
</gene>
<sequence length="52" mass="5586">MTDPQLACLAIAAGPFLIGLAWVLGTSAPIVFGLMLDRAENTVLRLRDRMEG</sequence>
<dbReference type="STRING" id="582675.SAMN05192565_107187"/>
<dbReference type="AlphaFoldDB" id="A0A1I2TL99"/>
<name>A0A1I2TL99_9HYPH</name>
<dbReference type="RefSeq" id="WP_177232367.1">
    <property type="nucleotide sequence ID" value="NZ_FOPM01000007.1"/>
</dbReference>